<dbReference type="EMBL" id="CP024955">
    <property type="protein sequence ID" value="ATY85546.1"/>
    <property type="molecule type" value="Genomic_DNA"/>
</dbReference>
<protein>
    <submittedName>
        <fullName evidence="3">Glycerol uptake facilitator protein</fullName>
    </submittedName>
</protein>
<accession>A0A2K8N873</accession>
<dbReference type="RefSeq" id="WP_013076340.1">
    <property type="nucleotide sequence ID" value="NZ_CP024955.1"/>
</dbReference>
<reference evidence="4" key="1">
    <citation type="submission" date="2017-11" db="EMBL/GenBank/DDBJ databases">
        <title>Complete Genome Sequence of Kyrpidia sp. Strain EA-1, a thermophilic, hydrogen-oxidizing Bacterium, isolated from the Azores.</title>
        <authorList>
            <person name="Reiner J.E."/>
            <person name="Lapp C.J."/>
            <person name="Bunk B."/>
            <person name="Gescher J."/>
        </authorList>
    </citation>
    <scope>NUCLEOTIDE SEQUENCE [LARGE SCALE GENOMIC DNA]</scope>
    <source>
        <strain evidence="4">EA-1</strain>
    </source>
</reference>
<dbReference type="AlphaFoldDB" id="A0A2K8N873"/>
<feature type="transmembrane region" description="Helical" evidence="1">
    <location>
        <begin position="26"/>
        <end position="49"/>
    </location>
</feature>
<evidence type="ECO:0000256" key="1">
    <source>
        <dbReference type="SAM" id="Phobius"/>
    </source>
</evidence>
<keyword evidence="1" id="KW-1133">Transmembrane helix</keyword>
<keyword evidence="1" id="KW-0472">Membrane</keyword>
<evidence type="ECO:0000313" key="4">
    <source>
        <dbReference type="Proteomes" id="UP000231932"/>
    </source>
</evidence>
<gene>
    <name evidence="3" type="ORF">COOX1_2591</name>
    <name evidence="2" type="ORF">CVV65_11935</name>
</gene>
<organism evidence="2 4">
    <name type="scientific">Kyrpidia spormannii</name>
    <dbReference type="NCBI Taxonomy" id="2055160"/>
    <lineage>
        <taxon>Bacteria</taxon>
        <taxon>Bacillati</taxon>
        <taxon>Bacillota</taxon>
        <taxon>Bacilli</taxon>
        <taxon>Bacillales</taxon>
        <taxon>Alicyclobacillaceae</taxon>
        <taxon>Kyrpidia</taxon>
    </lineage>
</organism>
<dbReference type="EMBL" id="LR792683">
    <property type="protein sequence ID" value="CAB3394787.1"/>
    <property type="molecule type" value="Genomic_DNA"/>
</dbReference>
<reference evidence="3 5" key="3">
    <citation type="submission" date="2020-04" db="EMBL/GenBank/DDBJ databases">
        <authorList>
            <person name="Hogendoorn C."/>
        </authorList>
    </citation>
    <scope>NUCLEOTIDE SEQUENCE [LARGE SCALE GENOMIC DNA]</scope>
    <source>
        <strain evidence="3">COOX1</strain>
    </source>
</reference>
<dbReference type="Proteomes" id="UP000231932">
    <property type="component" value="Chromosome"/>
</dbReference>
<dbReference type="Proteomes" id="UP000502196">
    <property type="component" value="Chromosome"/>
</dbReference>
<dbReference type="KEGG" id="kyr:CVV65_11935"/>
<reference evidence="2" key="2">
    <citation type="journal article" date="2018" name="Genome Announc.">
        <title>Complete Genome Sequence of Kyrpidia sp. Strain EA-1, a Thermophilic Knallgas Bacterium, Isolated from the Azores.</title>
        <authorList>
            <person name="Reiner J.E."/>
            <person name="Lapp C.J."/>
            <person name="Bunk B."/>
            <person name="Sproer C."/>
            <person name="Overmann J."/>
            <person name="Gescher J."/>
        </authorList>
    </citation>
    <scope>NUCLEOTIDE SEQUENCE</scope>
    <source>
        <strain evidence="2">EA-1</strain>
    </source>
</reference>
<keyword evidence="4" id="KW-1185">Reference proteome</keyword>
<keyword evidence="1" id="KW-0812">Transmembrane</keyword>
<evidence type="ECO:0000313" key="5">
    <source>
        <dbReference type="Proteomes" id="UP000502196"/>
    </source>
</evidence>
<sequence length="59" mass="6310">MHPIPAVLLSLAVALGAGWFLGVPLWIALMIGAGSIAGAAVLRSVYHGVERRFRSLNRR</sequence>
<name>A0A2K8N873_9BACL</name>
<evidence type="ECO:0000313" key="3">
    <source>
        <dbReference type="EMBL" id="CAB3394787.1"/>
    </source>
</evidence>
<evidence type="ECO:0000313" key="2">
    <source>
        <dbReference type="EMBL" id="ATY85546.1"/>
    </source>
</evidence>
<dbReference type="OrthoDB" id="9878821at2"/>
<proteinExistence type="predicted"/>